<dbReference type="InterPro" id="IPR029044">
    <property type="entry name" value="Nucleotide-diphossugar_trans"/>
</dbReference>
<dbReference type="CDD" id="cd00761">
    <property type="entry name" value="Glyco_tranf_GTA_type"/>
    <property type="match status" value="1"/>
</dbReference>
<dbReference type="PANTHER" id="PTHR22916">
    <property type="entry name" value="GLYCOSYLTRANSFERASE"/>
    <property type="match status" value="1"/>
</dbReference>
<evidence type="ECO:0000256" key="1">
    <source>
        <dbReference type="ARBA" id="ARBA00022676"/>
    </source>
</evidence>
<dbReference type="SUPFAM" id="SSF53448">
    <property type="entry name" value="Nucleotide-diphospho-sugar transferases"/>
    <property type="match status" value="1"/>
</dbReference>
<evidence type="ECO:0000313" key="4">
    <source>
        <dbReference type="EMBL" id="KAA8824908.1"/>
    </source>
</evidence>
<dbReference type="Pfam" id="PF00535">
    <property type="entry name" value="Glycos_transf_2"/>
    <property type="match status" value="1"/>
</dbReference>
<accession>A0A5J5E7A2</accession>
<feature type="domain" description="Glycosyltransferase 2-like" evidence="3">
    <location>
        <begin position="11"/>
        <end position="179"/>
    </location>
</feature>
<dbReference type="AlphaFoldDB" id="A0A5J5E7A2"/>
<comment type="caution">
    <text evidence="4">The sequence shown here is derived from an EMBL/GenBank/DDBJ whole genome shotgun (WGS) entry which is preliminary data.</text>
</comment>
<sequence>MSTPLNNPCVSIIVPVYNVKPYLDECIHSLVAQTYTNIEVILIDDGSTDGSGAICDSWSTQDSRIITVHQTNQGVSVARNTGITMSTGKYIVFVDSDDLVSEALVEKCIRTISSTGNEIVMYKQLRTTEDGTPLYDAPSNLFPDVTGKQSIPGIEATRLILQGRLFSMPFFFLAKRELYIRYNIRFPIGRTMMEDVGTVYKIYCRARTIDLIPEVLYFYRDHSSSAINNSRNVNCIICNIDNLDEMSEFISTSVPQLQNDVCKFGIAMTFNSMKSLRKLKTAISRKQYRQLRSKLLQQSRTLFKELGLHDIDPKNLMRFVLTPFL</sequence>
<name>A0A5J5E7A2_9BIFI</name>
<dbReference type="Gene3D" id="3.90.550.10">
    <property type="entry name" value="Spore Coat Polysaccharide Biosynthesis Protein SpsA, Chain A"/>
    <property type="match status" value="1"/>
</dbReference>
<dbReference type="Proteomes" id="UP000326251">
    <property type="component" value="Unassembled WGS sequence"/>
</dbReference>
<keyword evidence="1" id="KW-0328">Glycosyltransferase</keyword>
<evidence type="ECO:0000256" key="2">
    <source>
        <dbReference type="ARBA" id="ARBA00022679"/>
    </source>
</evidence>
<evidence type="ECO:0000313" key="5">
    <source>
        <dbReference type="Proteomes" id="UP000326251"/>
    </source>
</evidence>
<reference evidence="4 5" key="1">
    <citation type="journal article" date="2019" name="Syst. Appl. Microbiol.">
        <title>Characterization of Bifidobacterium species in feaces of the Egyptian fruit bat: Description of B. vespertilionis sp. nov. and B. rousetti sp. nov.</title>
        <authorList>
            <person name="Modesto M."/>
            <person name="Satti M."/>
            <person name="Watanabe K."/>
            <person name="Puglisi E."/>
            <person name="Morelli L."/>
            <person name="Huang C.-H."/>
            <person name="Liou J.-S."/>
            <person name="Miyashita M."/>
            <person name="Tamura T."/>
            <person name="Saito S."/>
            <person name="Mori K."/>
            <person name="Huang L."/>
            <person name="Sciavilla P."/>
            <person name="Sandri C."/>
            <person name="Spiezio C."/>
            <person name="Vitali F."/>
            <person name="Cavalieri D."/>
            <person name="Perpetuini G."/>
            <person name="Tofalo R."/>
            <person name="Bonetti A."/>
            <person name="Arita M."/>
            <person name="Mattarelli P."/>
        </authorList>
    </citation>
    <scope>NUCLEOTIDE SEQUENCE [LARGE SCALE GENOMIC DNA]</scope>
    <source>
        <strain evidence="4 5">RST19</strain>
    </source>
</reference>
<dbReference type="EMBL" id="RZUG01000014">
    <property type="protein sequence ID" value="KAA8824908.1"/>
    <property type="molecule type" value="Genomic_DNA"/>
</dbReference>
<protein>
    <submittedName>
        <fullName evidence="4">Glycosyltransferase</fullName>
    </submittedName>
</protein>
<organism evidence="4 5">
    <name type="scientific">Bifidobacterium reuteri</name>
    <dbReference type="NCBI Taxonomy" id="983706"/>
    <lineage>
        <taxon>Bacteria</taxon>
        <taxon>Bacillati</taxon>
        <taxon>Actinomycetota</taxon>
        <taxon>Actinomycetes</taxon>
        <taxon>Bifidobacteriales</taxon>
        <taxon>Bifidobacteriaceae</taxon>
        <taxon>Bifidobacterium</taxon>
    </lineage>
</organism>
<evidence type="ECO:0000259" key="3">
    <source>
        <dbReference type="Pfam" id="PF00535"/>
    </source>
</evidence>
<proteinExistence type="predicted"/>
<dbReference type="PANTHER" id="PTHR22916:SF51">
    <property type="entry name" value="GLYCOSYLTRANSFERASE EPSH-RELATED"/>
    <property type="match status" value="1"/>
</dbReference>
<dbReference type="InterPro" id="IPR001173">
    <property type="entry name" value="Glyco_trans_2-like"/>
</dbReference>
<keyword evidence="2 4" id="KW-0808">Transferase</keyword>
<dbReference type="GO" id="GO:0016757">
    <property type="term" value="F:glycosyltransferase activity"/>
    <property type="evidence" value="ECO:0007669"/>
    <property type="project" value="UniProtKB-KW"/>
</dbReference>
<gene>
    <name evidence="4" type="ORF">EMO92_07710</name>
</gene>